<dbReference type="PROSITE" id="PS51779">
    <property type="entry name" value="POTRA"/>
    <property type="match status" value="1"/>
</dbReference>
<evidence type="ECO:0000313" key="9">
    <source>
        <dbReference type="Proteomes" id="UP000195652"/>
    </source>
</evidence>
<name>A0A7Y4LIM3_9CORY</name>
<sequence>MKKKTILGSIGVLVAVALVTAVLFIVPVIKVSGFDVEGNIHTPQEEIVAATGIALGSNLLRIDARKAATGVSRLPWVASASVDRAFPQSVKVKVTEHNAVLFAERSDGDHLFDEKGRAFVIDVHPQEAIRVTGQDDDASPAYAAVGAMVEGLSFEIRAQIESVDAPSAYELKIQLKDGRSVYWGSQENSKDKAVALKNALTRPEQSLDVSGAPLIAVK</sequence>
<dbReference type="EMBL" id="CP021417">
    <property type="protein sequence ID" value="ARU46461.1"/>
    <property type="molecule type" value="Genomic_DNA"/>
</dbReference>
<dbReference type="Proteomes" id="UP000195652">
    <property type="component" value="Chromosome"/>
</dbReference>
<keyword evidence="2" id="KW-1003">Cell membrane</keyword>
<evidence type="ECO:0000256" key="7">
    <source>
        <dbReference type="ARBA" id="ARBA00023306"/>
    </source>
</evidence>
<dbReference type="Pfam" id="PF03799">
    <property type="entry name" value="FtsQ_DivIB_C"/>
    <property type="match status" value="1"/>
</dbReference>
<dbReference type="InterPro" id="IPR013685">
    <property type="entry name" value="POTRA_FtsQ_type"/>
</dbReference>
<evidence type="ECO:0000256" key="1">
    <source>
        <dbReference type="ARBA" id="ARBA00004370"/>
    </source>
</evidence>
<organism evidence="8 9">
    <name type="scientific">Corynebacterium silvaticum</name>
    <dbReference type="NCBI Taxonomy" id="2320431"/>
    <lineage>
        <taxon>Bacteria</taxon>
        <taxon>Bacillati</taxon>
        <taxon>Actinomycetota</taxon>
        <taxon>Actinomycetes</taxon>
        <taxon>Mycobacteriales</taxon>
        <taxon>Corynebacteriaceae</taxon>
        <taxon>Corynebacterium</taxon>
    </lineage>
</organism>
<reference evidence="8 9" key="1">
    <citation type="journal article" date="2014" name="BMC Vet. Res.">
        <title>First report of Corynebacterium pseudotuberculosis from caseous lymphadenitis lesions in Black Alentejano pig (Sus scrofa domesticus).</title>
        <authorList>
            <person name="Oliveira M."/>
            <person name="Barroco C."/>
            <person name="Mottola C."/>
            <person name="Santos R."/>
            <person name="Lemsaddek A."/>
            <person name="Tavares L."/>
            <person name="Semedo-Lemsaddek T."/>
        </authorList>
    </citation>
    <scope>NUCLEOTIDE SEQUENCE [LARGE SCALE GENOMIC DNA]</scope>
    <source>
        <strain evidence="8 9">PO100/5</strain>
    </source>
</reference>
<evidence type="ECO:0000313" key="8">
    <source>
        <dbReference type="EMBL" id="ARU46461.1"/>
    </source>
</evidence>
<evidence type="ECO:0000256" key="5">
    <source>
        <dbReference type="ARBA" id="ARBA00022989"/>
    </source>
</evidence>
<keyword evidence="5" id="KW-1133">Transmembrane helix</keyword>
<evidence type="ECO:0000256" key="4">
    <source>
        <dbReference type="ARBA" id="ARBA00022692"/>
    </source>
</evidence>
<proteinExistence type="predicted"/>
<dbReference type="GO" id="GO:0051301">
    <property type="term" value="P:cell division"/>
    <property type="evidence" value="ECO:0007669"/>
    <property type="project" value="UniProtKB-KW"/>
</dbReference>
<reference evidence="8 9" key="3">
    <citation type="journal article" date="2020" name="Int. J. Syst. Evol. Microbiol.">
        <title>Corynebacterium silvaticum sp. nov., a unique group of NTTB corynebacteria in wild boar and roe deer.</title>
        <authorList>
            <person name="Dangel A."/>
            <person name="Berger A."/>
            <person name="Rau J."/>
            <person name="Eisenberg T."/>
            <person name="Kampfer P."/>
            <person name="Margos G."/>
            <person name="Contzen M."/>
            <person name="Busse H.J."/>
            <person name="Konrad R."/>
            <person name="Peters M."/>
            <person name="Sting R."/>
            <person name="Sing A."/>
        </authorList>
    </citation>
    <scope>NUCLEOTIDE SEQUENCE [LARGE SCALE GENOMIC DNA]</scope>
    <source>
        <strain evidence="8 9">PO100/5</strain>
    </source>
</reference>
<dbReference type="OrthoDB" id="9790760at2"/>
<dbReference type="GeneID" id="75008222"/>
<dbReference type="InterPro" id="IPR034746">
    <property type="entry name" value="POTRA"/>
</dbReference>
<dbReference type="AlphaFoldDB" id="A0A7Y4LIM3"/>
<gene>
    <name evidence="8" type="ORF">CBE74_08195</name>
</gene>
<dbReference type="PANTHER" id="PTHR37820:SF1">
    <property type="entry name" value="CELL DIVISION PROTEIN FTSQ"/>
    <property type="match status" value="1"/>
</dbReference>
<dbReference type="KEGG" id="csil:CBE74_08195"/>
<dbReference type="PANTHER" id="PTHR37820">
    <property type="entry name" value="CELL DIVISION PROTEIN DIVIB"/>
    <property type="match status" value="1"/>
</dbReference>
<keyword evidence="4" id="KW-0812">Transmembrane</keyword>
<evidence type="ECO:0000256" key="6">
    <source>
        <dbReference type="ARBA" id="ARBA00023136"/>
    </source>
</evidence>
<reference evidence="8 9" key="4">
    <citation type="journal article" date="2020" name="PLoS ONE">
        <title>Taxonomic classification of strain PO100/5 shows a broader geographic distribution and genetic markers of the recently described Corynebacterium silvaticum.</title>
        <authorList>
            <person name="Viana M.V.C."/>
            <person name="Profeta R."/>
            <person name="da Silva A.L."/>
            <person name="Hurtado R."/>
            <person name="Cerqueira J.C."/>
            <person name="Ribeiro B.F.S."/>
            <person name="Almeida M.O."/>
            <person name="Morais-Rodrigues F."/>
            <person name="Soares S.C."/>
            <person name="Oliveira M."/>
            <person name="Tavares L."/>
            <person name="Figueiredo H."/>
            <person name="Wattam A.R."/>
            <person name="Barh D."/>
            <person name="Ghosh P."/>
            <person name="Silva A."/>
            <person name="Azevedo V."/>
        </authorList>
    </citation>
    <scope>NUCLEOTIDE SEQUENCE [LARGE SCALE GENOMIC DNA]</scope>
    <source>
        <strain evidence="8 9">PO100/5</strain>
    </source>
</reference>
<evidence type="ECO:0000256" key="3">
    <source>
        <dbReference type="ARBA" id="ARBA00022618"/>
    </source>
</evidence>
<protein>
    <submittedName>
        <fullName evidence="8">FtsQ-type POTRA domain-containing protein</fullName>
    </submittedName>
</protein>
<dbReference type="Gene3D" id="3.10.20.310">
    <property type="entry name" value="membrane protein fhac"/>
    <property type="match status" value="1"/>
</dbReference>
<keyword evidence="9" id="KW-1185">Reference proteome</keyword>
<comment type="subcellular location">
    <subcellularLocation>
        <location evidence="1">Membrane</location>
    </subcellularLocation>
</comment>
<dbReference type="GO" id="GO:0005886">
    <property type="term" value="C:plasma membrane"/>
    <property type="evidence" value="ECO:0007669"/>
    <property type="project" value="TreeGrafter"/>
</dbReference>
<accession>A0A7Y4LIM3</accession>
<reference evidence="8 9" key="2">
    <citation type="journal article" date="2020" name="Antonie Van Leeuwenhoek">
        <title>Phylogenomic characterisation of a novel corynebacterial species pathogenic to animals.</title>
        <authorList>
            <person name="Moller J."/>
            <person name="Musella L."/>
            <person name="Melnikov V."/>
            <person name="Geissdorfer W."/>
            <person name="Burkovski A."/>
            <person name="Sangal V."/>
        </authorList>
    </citation>
    <scope>NUCLEOTIDE SEQUENCE [LARGE SCALE GENOMIC DNA]</scope>
    <source>
        <strain evidence="8 9">PO100/5</strain>
    </source>
</reference>
<keyword evidence="6" id="KW-0472">Membrane</keyword>
<dbReference type="Pfam" id="PF08478">
    <property type="entry name" value="POTRA_1"/>
    <property type="match status" value="1"/>
</dbReference>
<dbReference type="InterPro" id="IPR050487">
    <property type="entry name" value="FtsQ_DivIB"/>
</dbReference>
<evidence type="ECO:0000256" key="2">
    <source>
        <dbReference type="ARBA" id="ARBA00022475"/>
    </source>
</evidence>
<keyword evidence="3" id="KW-0132">Cell division</keyword>
<dbReference type="RefSeq" id="WP_087454266.1">
    <property type="nucleotide sequence ID" value="NZ_CP021417.2"/>
</dbReference>
<dbReference type="InterPro" id="IPR005548">
    <property type="entry name" value="Cell_div_FtsQ/DivIB_C"/>
</dbReference>
<keyword evidence="7" id="KW-0131">Cell cycle</keyword>